<protein>
    <submittedName>
        <fullName evidence="1">Uncharacterized protein</fullName>
    </submittedName>
</protein>
<comment type="caution">
    <text evidence="1">The sequence shown here is derived from an EMBL/GenBank/DDBJ whole genome shotgun (WGS) entry which is preliminary data.</text>
</comment>
<organism evidence="1 2">
    <name type="scientific">Tetrapyrgos nigripes</name>
    <dbReference type="NCBI Taxonomy" id="182062"/>
    <lineage>
        <taxon>Eukaryota</taxon>
        <taxon>Fungi</taxon>
        <taxon>Dikarya</taxon>
        <taxon>Basidiomycota</taxon>
        <taxon>Agaricomycotina</taxon>
        <taxon>Agaricomycetes</taxon>
        <taxon>Agaricomycetidae</taxon>
        <taxon>Agaricales</taxon>
        <taxon>Marasmiineae</taxon>
        <taxon>Marasmiaceae</taxon>
        <taxon>Tetrapyrgos</taxon>
    </lineage>
</organism>
<gene>
    <name evidence="1" type="ORF">D9758_002558</name>
</gene>
<evidence type="ECO:0000313" key="2">
    <source>
        <dbReference type="Proteomes" id="UP000559256"/>
    </source>
</evidence>
<evidence type="ECO:0000313" key="1">
    <source>
        <dbReference type="EMBL" id="KAF5369557.1"/>
    </source>
</evidence>
<dbReference type="Proteomes" id="UP000559256">
    <property type="component" value="Unassembled WGS sequence"/>
</dbReference>
<name>A0A8H5GRA4_9AGAR</name>
<dbReference type="EMBL" id="JAACJM010000013">
    <property type="protein sequence ID" value="KAF5369557.1"/>
    <property type="molecule type" value="Genomic_DNA"/>
</dbReference>
<dbReference type="AlphaFoldDB" id="A0A8H5GRA4"/>
<reference evidence="1 2" key="1">
    <citation type="journal article" date="2020" name="ISME J.">
        <title>Uncovering the hidden diversity of litter-decomposition mechanisms in mushroom-forming fungi.</title>
        <authorList>
            <person name="Floudas D."/>
            <person name="Bentzer J."/>
            <person name="Ahren D."/>
            <person name="Johansson T."/>
            <person name="Persson P."/>
            <person name="Tunlid A."/>
        </authorList>
    </citation>
    <scope>NUCLEOTIDE SEQUENCE [LARGE SCALE GENOMIC DNA]</scope>
    <source>
        <strain evidence="1 2">CBS 291.85</strain>
    </source>
</reference>
<sequence>MSIILNSLNYRESLRERANLPQESGKLVQLSPLGESLRLRSDSNQPSPLRGSVQKDSVYHKVYSSSNFSSALPSTISPTFNQSPLGVKNFTSAI</sequence>
<proteinExistence type="predicted"/>
<accession>A0A8H5GRA4</accession>
<keyword evidence="2" id="KW-1185">Reference proteome</keyword>